<sequence length="82" mass="8954">MASNTANLGKVAKEAFALLGDLKPRKFRTSQPGSAQKEEVVDFNRVANNCYGGCSYAIHPTRPKTVVERPTHATWSSAYLAK</sequence>
<evidence type="ECO:0000313" key="2">
    <source>
        <dbReference type="Proteomes" id="UP000623129"/>
    </source>
</evidence>
<name>A0A833VRC3_9POAL</name>
<accession>A0A833VRC3</accession>
<keyword evidence="2" id="KW-1185">Reference proteome</keyword>
<reference evidence="1" key="1">
    <citation type="submission" date="2020-01" db="EMBL/GenBank/DDBJ databases">
        <title>Genome sequence of Kobresia littledalei, the first chromosome-level genome in the family Cyperaceae.</title>
        <authorList>
            <person name="Qu G."/>
        </authorList>
    </citation>
    <scope>NUCLEOTIDE SEQUENCE</scope>
    <source>
        <strain evidence="1">C.B.Clarke</strain>
        <tissue evidence="1">Leaf</tissue>
    </source>
</reference>
<protein>
    <submittedName>
        <fullName evidence="1">Uncharacterized protein</fullName>
    </submittedName>
</protein>
<dbReference type="Proteomes" id="UP000623129">
    <property type="component" value="Unassembled WGS sequence"/>
</dbReference>
<dbReference type="EMBL" id="SWLB01000005">
    <property type="protein sequence ID" value="KAF3338520.1"/>
    <property type="molecule type" value="Genomic_DNA"/>
</dbReference>
<evidence type="ECO:0000313" key="1">
    <source>
        <dbReference type="EMBL" id="KAF3338520.1"/>
    </source>
</evidence>
<dbReference type="AlphaFoldDB" id="A0A833VRC3"/>
<gene>
    <name evidence="1" type="ORF">FCM35_KLT17357</name>
</gene>
<organism evidence="1 2">
    <name type="scientific">Carex littledalei</name>
    <dbReference type="NCBI Taxonomy" id="544730"/>
    <lineage>
        <taxon>Eukaryota</taxon>
        <taxon>Viridiplantae</taxon>
        <taxon>Streptophyta</taxon>
        <taxon>Embryophyta</taxon>
        <taxon>Tracheophyta</taxon>
        <taxon>Spermatophyta</taxon>
        <taxon>Magnoliopsida</taxon>
        <taxon>Liliopsida</taxon>
        <taxon>Poales</taxon>
        <taxon>Cyperaceae</taxon>
        <taxon>Cyperoideae</taxon>
        <taxon>Cariceae</taxon>
        <taxon>Carex</taxon>
        <taxon>Carex subgen. Euthyceras</taxon>
    </lineage>
</organism>
<proteinExistence type="predicted"/>
<comment type="caution">
    <text evidence="1">The sequence shown here is derived from an EMBL/GenBank/DDBJ whole genome shotgun (WGS) entry which is preliminary data.</text>
</comment>